<reference evidence="1" key="1">
    <citation type="submission" date="2020-10" db="EMBL/GenBank/DDBJ databases">
        <authorList>
            <person name="Gilroy R."/>
        </authorList>
    </citation>
    <scope>NUCLEOTIDE SEQUENCE</scope>
    <source>
        <strain evidence="1">USAMLcec3-3695</strain>
    </source>
</reference>
<comment type="caution">
    <text evidence="1">The sequence shown here is derived from an EMBL/GenBank/DDBJ whole genome shotgun (WGS) entry which is preliminary data.</text>
</comment>
<name>A0A9D1SEW7_9FIRM</name>
<dbReference type="EMBL" id="DVNB01000070">
    <property type="protein sequence ID" value="HIU57470.1"/>
    <property type="molecule type" value="Genomic_DNA"/>
</dbReference>
<dbReference type="AlphaFoldDB" id="A0A9D1SEW7"/>
<protein>
    <recommendedName>
        <fullName evidence="3">XRE family transcriptional regulator</fullName>
    </recommendedName>
</protein>
<evidence type="ECO:0000313" key="1">
    <source>
        <dbReference type="EMBL" id="HIU57470.1"/>
    </source>
</evidence>
<dbReference type="GO" id="GO:0003677">
    <property type="term" value="F:DNA binding"/>
    <property type="evidence" value="ECO:0007669"/>
    <property type="project" value="InterPro"/>
</dbReference>
<organism evidence="1 2">
    <name type="scientific">Candidatus Ornithomonoglobus merdipullorum</name>
    <dbReference type="NCBI Taxonomy" id="2840895"/>
    <lineage>
        <taxon>Bacteria</taxon>
        <taxon>Bacillati</taxon>
        <taxon>Bacillota</taxon>
        <taxon>Clostridia</taxon>
        <taxon>Candidatus Ornithomonoglobus</taxon>
    </lineage>
</organism>
<dbReference type="Gene3D" id="1.10.260.40">
    <property type="entry name" value="lambda repressor-like DNA-binding domains"/>
    <property type="match status" value="1"/>
</dbReference>
<proteinExistence type="predicted"/>
<evidence type="ECO:0000313" key="2">
    <source>
        <dbReference type="Proteomes" id="UP000824109"/>
    </source>
</evidence>
<evidence type="ECO:0008006" key="3">
    <source>
        <dbReference type="Google" id="ProtNLM"/>
    </source>
</evidence>
<dbReference type="InterPro" id="IPR010982">
    <property type="entry name" value="Lambda_DNA-bd_dom_sf"/>
</dbReference>
<sequence>MSIFSEKLTRLMNEKNITAYGLERLGFLKRTTITKYANGKSKPPDKESLEELIRMMALGTEEADELREAYAITKIGEPIYFRRKHVEDLLKVINNTTVYPFELERHSCLQLKRDVECITGKVNIVNILSVILSSEAEEPAPAIRIAAQPESNRELMSFLTTIASTEPGLEIEHIFCIDNKSVNEDNAYNINVLKEIMPLIVSGVSYTPYYYYEDVRSHINQFSSFPNVVITSKYMMLISYSLDRAVVSGFEELIGMQRDIFEDLKKGCDKYIQALPGPLDILSYYEQVVDGTDNIIPDFSVMPDPCLFPFLDENIMRKYARFDLPNIDAAVELLIDRVRRYREGMEKKAEISFCTKKGFKEFMETGRITEIPSIYYTPFDPEVRLLMVKRLYRAMKKGTYKLKILDDKFNIRNISFACYNEYSMTYCYNHPIKGMLAFGFRERSTVTSIYDYFTTLEEQQLLLSDAETERFVLDILENRGGDSNKRCIIKTISERRSV</sequence>
<accession>A0A9D1SEW7</accession>
<dbReference type="Proteomes" id="UP000824109">
    <property type="component" value="Unassembled WGS sequence"/>
</dbReference>
<reference evidence="1" key="2">
    <citation type="journal article" date="2021" name="PeerJ">
        <title>Extensive microbial diversity within the chicken gut microbiome revealed by metagenomics and culture.</title>
        <authorList>
            <person name="Gilroy R."/>
            <person name="Ravi A."/>
            <person name="Getino M."/>
            <person name="Pursley I."/>
            <person name="Horton D.L."/>
            <person name="Alikhan N.F."/>
            <person name="Baker D."/>
            <person name="Gharbi K."/>
            <person name="Hall N."/>
            <person name="Watson M."/>
            <person name="Adriaenssens E.M."/>
            <person name="Foster-Nyarko E."/>
            <person name="Jarju S."/>
            <person name="Secka A."/>
            <person name="Antonio M."/>
            <person name="Oren A."/>
            <person name="Chaudhuri R.R."/>
            <person name="La Ragione R."/>
            <person name="Hildebrand F."/>
            <person name="Pallen M.J."/>
        </authorList>
    </citation>
    <scope>NUCLEOTIDE SEQUENCE</scope>
    <source>
        <strain evidence="1">USAMLcec3-3695</strain>
    </source>
</reference>
<gene>
    <name evidence="1" type="ORF">IAA61_06620</name>
</gene>